<protein>
    <recommendedName>
        <fullName evidence="3">Polymerase nucleotidyl transferase domain-containing protein</fullName>
    </recommendedName>
</protein>
<gene>
    <name evidence="1" type="ORF">KTT_38320</name>
</gene>
<dbReference type="AlphaFoldDB" id="A0A402A4A7"/>
<proteinExistence type="predicted"/>
<evidence type="ECO:0000313" key="1">
    <source>
        <dbReference type="EMBL" id="GCE13973.1"/>
    </source>
</evidence>
<sequence>MGTKLHASTKSESLDTFLVHLITLFENAFPERICSYYLGGSTSDGTAVGHDRSSNSSDVDLFIIFRGTTTEAEEALFQYLIAECQASSPVQIDAHAYSEDVLLQKLRPDAAQTSFLSALIQVAGVLVYGKDMRADLPPVQFSHYVLDVIESGVFHLSIPRQREGITYPLMTPLVFPLTYPDPAGEFYGYDTILARPGTPRGTRVLVALTTWIATFILSLETGRYVGQKSQSMRLCKEYLPHDKRVQLVVTIYDLCKDAWRYALPDSKEDRKQLRGLCRETLALENEYLRLTRDYIFSQLQHGEVSEKRQAIRILQSVAYQDDEMRAAVNSWQDLERA</sequence>
<comment type="caution">
    <text evidence="1">The sequence shown here is derived from an EMBL/GenBank/DDBJ whole genome shotgun (WGS) entry which is preliminary data.</text>
</comment>
<dbReference type="Proteomes" id="UP000287352">
    <property type="component" value="Unassembled WGS sequence"/>
</dbReference>
<name>A0A402A4A7_9CHLR</name>
<dbReference type="EMBL" id="BIFR01000001">
    <property type="protein sequence ID" value="GCE13973.1"/>
    <property type="molecule type" value="Genomic_DNA"/>
</dbReference>
<keyword evidence="2" id="KW-1185">Reference proteome</keyword>
<evidence type="ECO:0008006" key="3">
    <source>
        <dbReference type="Google" id="ProtNLM"/>
    </source>
</evidence>
<dbReference type="RefSeq" id="WP_126581457.1">
    <property type="nucleotide sequence ID" value="NZ_BIFR01000001.1"/>
</dbReference>
<evidence type="ECO:0000313" key="2">
    <source>
        <dbReference type="Proteomes" id="UP000287352"/>
    </source>
</evidence>
<dbReference type="OrthoDB" id="157074at2"/>
<reference evidence="2" key="1">
    <citation type="submission" date="2018-12" db="EMBL/GenBank/DDBJ databases">
        <title>Tengunoibacter tsumagoiensis gen. nov., sp. nov., Dictyobacter kobayashii sp. nov., D. alpinus sp. nov., and D. joshuensis sp. nov. and description of Dictyobacteraceae fam. nov. within the order Ktedonobacterales isolated from Tengu-no-mugimeshi.</title>
        <authorList>
            <person name="Wang C.M."/>
            <person name="Zheng Y."/>
            <person name="Sakai Y."/>
            <person name="Toyoda A."/>
            <person name="Minakuchi Y."/>
            <person name="Abe K."/>
            <person name="Yokota A."/>
            <person name="Yabe S."/>
        </authorList>
    </citation>
    <scope>NUCLEOTIDE SEQUENCE [LARGE SCALE GENOMIC DNA]</scope>
    <source>
        <strain evidence="2">Uno3</strain>
    </source>
</reference>
<organism evidence="1 2">
    <name type="scientific">Tengunoibacter tsumagoiensis</name>
    <dbReference type="NCBI Taxonomy" id="2014871"/>
    <lineage>
        <taxon>Bacteria</taxon>
        <taxon>Bacillati</taxon>
        <taxon>Chloroflexota</taxon>
        <taxon>Ktedonobacteria</taxon>
        <taxon>Ktedonobacterales</taxon>
        <taxon>Dictyobacteraceae</taxon>
        <taxon>Tengunoibacter</taxon>
    </lineage>
</organism>
<accession>A0A402A4A7</accession>